<keyword evidence="1" id="KW-0808">Transferase</keyword>
<evidence type="ECO:0000256" key="2">
    <source>
        <dbReference type="ARBA" id="ARBA00023315"/>
    </source>
</evidence>
<accession>A0A9X3HME6</accession>
<dbReference type="InterPro" id="IPR050680">
    <property type="entry name" value="YpeA/RimI_acetyltransf"/>
</dbReference>
<organism evidence="4 5">
    <name type="scientific">Flavobacterium frigoritolerans</name>
    <dbReference type="NCBI Taxonomy" id="2987686"/>
    <lineage>
        <taxon>Bacteria</taxon>
        <taxon>Pseudomonadati</taxon>
        <taxon>Bacteroidota</taxon>
        <taxon>Flavobacteriia</taxon>
        <taxon>Flavobacteriales</taxon>
        <taxon>Flavobacteriaceae</taxon>
        <taxon>Flavobacterium</taxon>
    </lineage>
</organism>
<dbReference type="AlphaFoldDB" id="A0A9X3HME6"/>
<dbReference type="RefSeq" id="WP_264288306.1">
    <property type="nucleotide sequence ID" value="NZ_JAOZEV010000017.1"/>
</dbReference>
<dbReference type="SUPFAM" id="SSF55729">
    <property type="entry name" value="Acyl-CoA N-acyltransferases (Nat)"/>
    <property type="match status" value="2"/>
</dbReference>
<feature type="domain" description="N-acetyltransferase" evidence="3">
    <location>
        <begin position="154"/>
        <end position="280"/>
    </location>
</feature>
<dbReference type="EMBL" id="JAOZEV010000017">
    <property type="protein sequence ID" value="MCV9934116.1"/>
    <property type="molecule type" value="Genomic_DNA"/>
</dbReference>
<name>A0A9X3HME6_9FLAO</name>
<reference evidence="4" key="1">
    <citation type="submission" date="2022-10" db="EMBL/GenBank/DDBJ databases">
        <title>Two novel species of Flavobacterium.</title>
        <authorList>
            <person name="Liu Q."/>
            <person name="Xin Y.-H."/>
        </authorList>
    </citation>
    <scope>NUCLEOTIDE SEQUENCE</scope>
    <source>
        <strain evidence="4">LS1R47</strain>
    </source>
</reference>
<sequence length="280" mass="31492">MELNTLETVGIDSIVDVLNLSFSDYIVPLQLNSEQLEAKIVAENIKLDLSIGVFSSGKLVGFMLHAVNKLDGQLVAYNAATGVIPDYRGQGLVAKMYDYLLPKLKALGVTEMVLEVIVGNNAAIRAYEKMNYKIHRTVNCYSGPIEITNKKNVVEIKELEDFKWDAFTSLWSIEPTWQNTIQSLDNSKERCRILEAYIKNEPVGYMVYNPTSRRILQIAVAGSHRRKGVGSELVNKMLEALDPKELSMNNVDDNSLETNAFLKNLGLLNKVSQFEMKRKI</sequence>
<dbReference type="PROSITE" id="PS51186">
    <property type="entry name" value="GNAT"/>
    <property type="match status" value="2"/>
</dbReference>
<evidence type="ECO:0000256" key="1">
    <source>
        <dbReference type="ARBA" id="ARBA00022679"/>
    </source>
</evidence>
<comment type="caution">
    <text evidence="4">The sequence shown here is derived from an EMBL/GenBank/DDBJ whole genome shotgun (WGS) entry which is preliminary data.</text>
</comment>
<proteinExistence type="predicted"/>
<gene>
    <name evidence="4" type="ORF">OIU80_17680</name>
</gene>
<dbReference type="PANTHER" id="PTHR43420:SF12">
    <property type="entry name" value="N-ACETYLTRANSFERASE DOMAIN-CONTAINING PROTEIN"/>
    <property type="match status" value="1"/>
</dbReference>
<protein>
    <submittedName>
        <fullName evidence="4">GNAT family N-acetyltransferase</fullName>
    </submittedName>
</protein>
<dbReference type="GO" id="GO:0016747">
    <property type="term" value="F:acyltransferase activity, transferring groups other than amino-acyl groups"/>
    <property type="evidence" value="ECO:0007669"/>
    <property type="project" value="InterPro"/>
</dbReference>
<evidence type="ECO:0000313" key="5">
    <source>
        <dbReference type="Proteomes" id="UP001151133"/>
    </source>
</evidence>
<dbReference type="CDD" id="cd04301">
    <property type="entry name" value="NAT_SF"/>
    <property type="match status" value="2"/>
</dbReference>
<evidence type="ECO:0000313" key="4">
    <source>
        <dbReference type="EMBL" id="MCV9934116.1"/>
    </source>
</evidence>
<feature type="domain" description="N-acetyltransferase" evidence="3">
    <location>
        <begin position="1"/>
        <end position="160"/>
    </location>
</feature>
<dbReference type="Pfam" id="PF00583">
    <property type="entry name" value="Acetyltransf_1"/>
    <property type="match status" value="2"/>
</dbReference>
<keyword evidence="5" id="KW-1185">Reference proteome</keyword>
<evidence type="ECO:0000259" key="3">
    <source>
        <dbReference type="PROSITE" id="PS51186"/>
    </source>
</evidence>
<dbReference type="InterPro" id="IPR000182">
    <property type="entry name" value="GNAT_dom"/>
</dbReference>
<dbReference type="InterPro" id="IPR016181">
    <property type="entry name" value="Acyl_CoA_acyltransferase"/>
</dbReference>
<dbReference type="Proteomes" id="UP001151133">
    <property type="component" value="Unassembled WGS sequence"/>
</dbReference>
<keyword evidence="2" id="KW-0012">Acyltransferase</keyword>
<dbReference type="PANTHER" id="PTHR43420">
    <property type="entry name" value="ACETYLTRANSFERASE"/>
    <property type="match status" value="1"/>
</dbReference>
<dbReference type="Gene3D" id="3.40.630.30">
    <property type="match status" value="2"/>
</dbReference>